<dbReference type="Gene3D" id="3.40.50.1820">
    <property type="entry name" value="alpha/beta hydrolase"/>
    <property type="match status" value="2"/>
</dbReference>
<proteinExistence type="predicted"/>
<protein>
    <submittedName>
        <fullName evidence="3">Glutaryl 7-ACA acylase</fullName>
    </submittedName>
</protein>
<dbReference type="SMART" id="SM00939">
    <property type="entry name" value="PepX_C"/>
    <property type="match status" value="1"/>
</dbReference>
<evidence type="ECO:0000259" key="2">
    <source>
        <dbReference type="SMART" id="SM00939"/>
    </source>
</evidence>
<dbReference type="InterPro" id="IPR000383">
    <property type="entry name" value="Xaa-Pro-like_dom"/>
</dbReference>
<accession>V9VM31</accession>
<dbReference type="PANTHER" id="PTHR43056">
    <property type="entry name" value="PEPTIDASE S9 PROLYL OLIGOPEPTIDASE"/>
    <property type="match status" value="1"/>
</dbReference>
<dbReference type="RefSeq" id="WP_024088703.1">
    <property type="nucleotide sequence ID" value="NC_023135.1"/>
</dbReference>
<dbReference type="STRING" id="999552.METH_01925"/>
<dbReference type="Gene3D" id="2.60.120.260">
    <property type="entry name" value="Galactose-binding domain-like"/>
    <property type="match status" value="1"/>
</dbReference>
<evidence type="ECO:0000313" key="3">
    <source>
        <dbReference type="EMBL" id="AHC99635.1"/>
    </source>
</evidence>
<sequence>MPGAFSIIENTWITLTDGRKLSARMWMPDGEGPFPAILEYLPYRKRDGTAPRDETTHPVFAAEGYACVRVDIAGTGDSEGAFDDEYSEQELSDGEAVLAWIAAQSWCDGKIGMIGISWGGFNGLQLAFRRPKALKAVVSVASTVDRYADDIHYMGGCLLSDNANWGSQMFAYQSRPADPEHRPDWREDWIKRIEEMPFMAADWLRQQTRGDFWKHGSVCEDWSAIQAPVLAITGWADAYVNAPPALAANLSVPAKAMIGPWEHRYAHIAKLDPADFHGEVLAWFGKWLKEEDTGAGDLPDYRVYMQEHFNPTMQNKPRQGCWVAEAAWPSPNVQERVMHLGADVLADAAASGTLAVSSPATAGQASGYFCPGMRFDNELAGDQAGDDALSACFDTAPLAAPLELLGRPRVRVAFSVDKPVAQLVARLCDVSPEGVSQRITFRPLNLTCRDGFEAPRKLVPGQRYEAEIELNECAHHLRAGHVLRLALSTSYWPVVWPAPEAAEVTLHLEDCALVLPERRVSEEIDPQAPGAPRDYPVLQAEQLRKPGGTSRTWTREDGALVLDTFDDYGKAVDPYHGMCAGSHVSMHYEVHPDDPATAAFASDWNFEFGRGGWQVAIDTENKVTCDRENFYLWRRVTAFEGAGKEVVLTKEWQEVIPRGVL</sequence>
<dbReference type="Pfam" id="PF02129">
    <property type="entry name" value="Peptidase_S15"/>
    <property type="match status" value="1"/>
</dbReference>
<feature type="domain" description="Xaa-Pro dipeptidyl-peptidase C-terminal" evidence="2">
    <location>
        <begin position="281"/>
        <end position="536"/>
    </location>
</feature>
<dbReference type="AlphaFoldDB" id="V9VM31"/>
<dbReference type="PATRIC" id="fig|999552.6.peg.383"/>
<gene>
    <name evidence="3" type="ORF">METH_01925</name>
</gene>
<dbReference type="HOGENOM" id="CLU_015590_4_0_5"/>
<dbReference type="GO" id="GO:0008239">
    <property type="term" value="F:dipeptidyl-peptidase activity"/>
    <property type="evidence" value="ECO:0007669"/>
    <property type="project" value="InterPro"/>
</dbReference>
<keyword evidence="1" id="KW-0378">Hydrolase</keyword>
<dbReference type="KEGG" id="lmd:METH_01925"/>
<dbReference type="PANTHER" id="PTHR43056:SF10">
    <property type="entry name" value="COCE_NOND FAMILY, PUTATIVE (AFU_ORTHOLOGUE AFUA_7G00600)-RELATED"/>
    <property type="match status" value="1"/>
</dbReference>
<dbReference type="NCBIfam" id="TIGR00976">
    <property type="entry name" value="CocE_NonD"/>
    <property type="match status" value="1"/>
</dbReference>
<dbReference type="SUPFAM" id="SSF49785">
    <property type="entry name" value="Galactose-binding domain-like"/>
    <property type="match status" value="1"/>
</dbReference>
<dbReference type="InterPro" id="IPR013736">
    <property type="entry name" value="Xaa-Pro_dipept_C"/>
</dbReference>
<dbReference type="InterPro" id="IPR005674">
    <property type="entry name" value="CocE/Ser_esterase"/>
</dbReference>
<name>V9VM31_9RHOB</name>
<keyword evidence="4" id="KW-1185">Reference proteome</keyword>
<dbReference type="SUPFAM" id="SSF53474">
    <property type="entry name" value="alpha/beta-Hydrolases"/>
    <property type="match status" value="1"/>
</dbReference>
<reference evidence="3 4" key="1">
    <citation type="submission" date="2013-09" db="EMBL/GenBank/DDBJ databases">
        <authorList>
            <consortium name="DOE Joint Genome Institute"/>
            <person name="Klenk H.-P."/>
            <person name="Huntemann M."/>
            <person name="Han J."/>
            <person name="Chen A."/>
            <person name="Kyrpides N."/>
            <person name="Mavromatis K."/>
            <person name="Markowitz V."/>
            <person name="Palaniappan K."/>
            <person name="Ivanova N."/>
            <person name="Schaumberg A."/>
            <person name="Pati A."/>
            <person name="Liolios K."/>
            <person name="Nordberg H.P."/>
            <person name="Cantor M.N."/>
            <person name="Hua S.X."/>
            <person name="Woyke T."/>
        </authorList>
    </citation>
    <scope>NUCLEOTIDE SEQUENCE [LARGE SCALE GENOMIC DNA]</scope>
    <source>
        <strain evidence="3 4">DSM 14336</strain>
    </source>
</reference>
<evidence type="ECO:0000313" key="4">
    <source>
        <dbReference type="Proteomes" id="UP000018780"/>
    </source>
</evidence>
<dbReference type="Pfam" id="PF08530">
    <property type="entry name" value="PepX_C"/>
    <property type="match status" value="1"/>
</dbReference>
<dbReference type="EMBL" id="CP006773">
    <property type="protein sequence ID" value="AHC99635.1"/>
    <property type="molecule type" value="Genomic_DNA"/>
</dbReference>
<dbReference type="InterPro" id="IPR008979">
    <property type="entry name" value="Galactose-bd-like_sf"/>
</dbReference>
<dbReference type="InterPro" id="IPR050585">
    <property type="entry name" value="Xaa-Pro_dipeptidyl-ppase/CocE"/>
</dbReference>
<dbReference type="Proteomes" id="UP000018780">
    <property type="component" value="Chromosome"/>
</dbReference>
<dbReference type="OrthoDB" id="9806163at2"/>
<organism evidence="3 4">
    <name type="scientific">Leisingera methylohalidivorans DSM 14336</name>
    <dbReference type="NCBI Taxonomy" id="999552"/>
    <lineage>
        <taxon>Bacteria</taxon>
        <taxon>Pseudomonadati</taxon>
        <taxon>Pseudomonadota</taxon>
        <taxon>Alphaproteobacteria</taxon>
        <taxon>Rhodobacterales</taxon>
        <taxon>Roseobacteraceae</taxon>
        <taxon>Leisingera</taxon>
    </lineage>
</organism>
<evidence type="ECO:0000256" key="1">
    <source>
        <dbReference type="ARBA" id="ARBA00022801"/>
    </source>
</evidence>
<dbReference type="InterPro" id="IPR029058">
    <property type="entry name" value="AB_hydrolase_fold"/>
</dbReference>